<organism evidence="11 12">
    <name type="scientific">Lodderomyces beijingensis</name>
    <dbReference type="NCBI Taxonomy" id="1775926"/>
    <lineage>
        <taxon>Eukaryota</taxon>
        <taxon>Fungi</taxon>
        <taxon>Dikarya</taxon>
        <taxon>Ascomycota</taxon>
        <taxon>Saccharomycotina</taxon>
        <taxon>Pichiomycetes</taxon>
        <taxon>Debaryomycetaceae</taxon>
        <taxon>Candida/Lodderomyces clade</taxon>
        <taxon>Lodderomyces</taxon>
    </lineage>
</organism>
<dbReference type="EC" id="3.4.22.40" evidence="2 9"/>
<comment type="function">
    <text evidence="7">The normal physiological role of the enzyme is unknown, but it is not essential for the viability of yeast cells. Has aminopeptidase activity, shortening substrate peptides sequentially by 1 amino acid. Has bleomycin hydrolase activity, which can protect the cell from the toxic effects of bleomycin. Has homocysteine-thiolactonase activity, protecting the cell against homocysteine toxicity. Acts as a repressor in the GAL4 regulatory system, but this does not require either the peptidase or nucleic acid-binding activities.</text>
</comment>
<dbReference type="GeneID" id="92205296"/>
<evidence type="ECO:0000256" key="7">
    <source>
        <dbReference type="ARBA" id="ARBA00025347"/>
    </source>
</evidence>
<evidence type="ECO:0000256" key="10">
    <source>
        <dbReference type="SAM" id="MobiDB-lite"/>
    </source>
</evidence>
<evidence type="ECO:0000256" key="3">
    <source>
        <dbReference type="ARBA" id="ARBA00016900"/>
    </source>
</evidence>
<dbReference type="RefSeq" id="XP_066827038.1">
    <property type="nucleotide sequence ID" value="XM_066970840.1"/>
</dbReference>
<dbReference type="InterPro" id="IPR000169">
    <property type="entry name" value="Pept_cys_AS"/>
</dbReference>
<evidence type="ECO:0000313" key="11">
    <source>
        <dbReference type="EMBL" id="CAK9435373.1"/>
    </source>
</evidence>
<reference evidence="11 12" key="1">
    <citation type="submission" date="2024-03" db="EMBL/GenBank/DDBJ databases">
        <authorList>
            <person name="Brejova B."/>
        </authorList>
    </citation>
    <scope>NUCLEOTIDE SEQUENCE [LARGE SCALE GENOMIC DNA]</scope>
    <source>
        <strain evidence="11 12">CBS 14171</strain>
    </source>
</reference>
<dbReference type="Gene3D" id="3.90.70.10">
    <property type="entry name" value="Cysteine proteinases"/>
    <property type="match status" value="1"/>
</dbReference>
<comment type="subcellular location">
    <subcellularLocation>
        <location evidence="9">Mitochondrion</location>
    </subcellularLocation>
    <subcellularLocation>
        <location evidence="9">Cytoplasm</location>
    </subcellularLocation>
</comment>
<sequence>MQFFYSSKDKVSKQPADEAATSTPSEAADASAASNEKPAKEQEDFSKYFQGLNLIDVQSDEKEAVNSRALARWEEDFRAQPKNVLSQNVFAQTAIDQIIAKSNPAAKLKDRFLFNTTVETIGSTSFFNNQKSSGRCWIFAASNLFRTAVIKNYNLKDDEFQVSQSYVFFYDKLEKANFFLEQIHETAAEPLDSRLVQYLLAGPVGDGGQWDMIINVVSKYGLVPYEAFPDNSQSTNSSKLNYIVTEKLREFAIKIRELVAKKAPEGVIRDFKVAAVQTVYKILALTIGQPPKPTDSFVWEFANKDGEHKHFKTDPLDFYKTHVKLDAANHFSLINDPRNPFDKLYTVDRLGNVYGGKPIEYVNTEIEEIKTVAIKMLKDNEPIFFGSDVGKFGDNTTGVLDSTAYDYESAFDFKLENNKADRLRVGSSLMTHAMVITGVHIDPETKKPIRWKIENSWGDQTGNKGWYLMTDEWFNEYVYQIVTTKKYASKKTFDVWKSKEFSTLPYYDPMGSLA</sequence>
<dbReference type="Proteomes" id="UP001497383">
    <property type="component" value="Chromosome 1"/>
</dbReference>
<name>A0ABP0ZCF6_9ASCO</name>
<dbReference type="PROSITE" id="PS00639">
    <property type="entry name" value="THIOL_PROTEASE_HIS"/>
    <property type="match status" value="1"/>
</dbReference>
<comment type="similarity">
    <text evidence="9">Belongs to the peptidase C1 family.</text>
</comment>
<dbReference type="EMBL" id="OZ022405">
    <property type="protein sequence ID" value="CAK9435373.1"/>
    <property type="molecule type" value="Genomic_DNA"/>
</dbReference>
<dbReference type="Pfam" id="PF03051">
    <property type="entry name" value="Peptidase_C1_2"/>
    <property type="match status" value="1"/>
</dbReference>
<evidence type="ECO:0000256" key="9">
    <source>
        <dbReference type="PIRNR" id="PIRNR005700"/>
    </source>
</evidence>
<comment type="catalytic activity">
    <reaction evidence="1 9">
        <text>Inactivates bleomycin B2 (a cytotoxic glycometallopeptide) by hydrolysis of a carboxyamide bond of beta-aminoalanine, but also shows general aminopeptidase activity. The specificity varies somewhat with source, but amino acid arylamides of Met, Leu and Ala are preferred.</text>
        <dbReference type="EC" id="3.4.22.40"/>
    </reaction>
</comment>
<feature type="compositionally biased region" description="Low complexity" evidence="10">
    <location>
        <begin position="17"/>
        <end position="34"/>
    </location>
</feature>
<dbReference type="InterPro" id="IPR004134">
    <property type="entry name" value="Peptidase_C1B"/>
</dbReference>
<evidence type="ECO:0000256" key="2">
    <source>
        <dbReference type="ARBA" id="ARBA00012465"/>
    </source>
</evidence>
<keyword evidence="12" id="KW-1185">Reference proteome</keyword>
<dbReference type="PIRSF" id="PIRSF005700">
    <property type="entry name" value="PepC"/>
    <property type="match status" value="1"/>
</dbReference>
<dbReference type="CDD" id="cd00585">
    <property type="entry name" value="Peptidase_C1B"/>
    <property type="match status" value="1"/>
</dbReference>
<dbReference type="PANTHER" id="PTHR10363">
    <property type="entry name" value="BLEOMYCIN HYDROLASE"/>
    <property type="match status" value="1"/>
</dbReference>
<dbReference type="InterPro" id="IPR038765">
    <property type="entry name" value="Papain-like_cys_pep_sf"/>
</dbReference>
<accession>A0ABP0ZCF6</accession>
<dbReference type="PANTHER" id="PTHR10363:SF2">
    <property type="entry name" value="BLEOMYCIN HYDROLASE"/>
    <property type="match status" value="1"/>
</dbReference>
<protein>
    <recommendedName>
        <fullName evidence="3 9">Cysteine proteinase 1, mitochondrial</fullName>
        <ecNumber evidence="2 9">3.4.22.40</ecNumber>
    </recommendedName>
</protein>
<feature type="region of interest" description="Disordered" evidence="10">
    <location>
        <begin position="1"/>
        <end position="42"/>
    </location>
</feature>
<feature type="compositionally biased region" description="Basic and acidic residues" evidence="10">
    <location>
        <begin position="7"/>
        <end position="16"/>
    </location>
</feature>
<comment type="subunit">
    <text evidence="8">Homohexamer. Binds to nucleic acids. Binds single-stranded DNA and RNA with higher affinity than double-stranded DNA.</text>
</comment>
<keyword evidence="4 9" id="KW-0645">Protease</keyword>
<comment type="function">
    <text evidence="9">Has aminopeptidase activity, shortening substrate peptides sequentially by 1 amino acid. Has bleomycin hydrolase activity, which can protect the cell from the toxic effects of bleomycin. Has homocysteine-thiolactonase activity, protecting the cell against homocysteine toxicity.</text>
</comment>
<keyword evidence="5 9" id="KW-0378">Hydrolase</keyword>
<evidence type="ECO:0000256" key="4">
    <source>
        <dbReference type="ARBA" id="ARBA00022670"/>
    </source>
</evidence>
<proteinExistence type="inferred from homology"/>
<dbReference type="PROSITE" id="PS00139">
    <property type="entry name" value="THIOL_PROTEASE_CYS"/>
    <property type="match status" value="1"/>
</dbReference>
<keyword evidence="6 9" id="KW-0788">Thiol protease</keyword>
<keyword evidence="9" id="KW-0496">Mitochondrion</keyword>
<evidence type="ECO:0000256" key="6">
    <source>
        <dbReference type="ARBA" id="ARBA00022807"/>
    </source>
</evidence>
<evidence type="ECO:0000256" key="5">
    <source>
        <dbReference type="ARBA" id="ARBA00022801"/>
    </source>
</evidence>
<evidence type="ECO:0000256" key="1">
    <source>
        <dbReference type="ARBA" id="ARBA00000423"/>
    </source>
</evidence>
<keyword evidence="9" id="KW-0963">Cytoplasm</keyword>
<evidence type="ECO:0000313" key="12">
    <source>
        <dbReference type="Proteomes" id="UP001497383"/>
    </source>
</evidence>
<dbReference type="InterPro" id="IPR025660">
    <property type="entry name" value="Pept_his_AS"/>
</dbReference>
<evidence type="ECO:0000256" key="8">
    <source>
        <dbReference type="ARBA" id="ARBA00026080"/>
    </source>
</evidence>
<dbReference type="SUPFAM" id="SSF54001">
    <property type="entry name" value="Cysteine proteinases"/>
    <property type="match status" value="1"/>
</dbReference>
<gene>
    <name evidence="11" type="ORF">LODBEIA_P01000</name>
</gene>